<dbReference type="GO" id="GO:0004222">
    <property type="term" value="F:metalloendopeptidase activity"/>
    <property type="evidence" value="ECO:0007669"/>
    <property type="project" value="InterPro"/>
</dbReference>
<evidence type="ECO:0000313" key="9">
    <source>
        <dbReference type="Proteomes" id="UP000070449"/>
    </source>
</evidence>
<reference evidence="8 9" key="1">
    <citation type="submission" date="2015-02" db="EMBL/GenBank/DDBJ databases">
        <title>Improved understanding of the partial-nitritation anammox process through 23 genomes representing the majority of the microbial community.</title>
        <authorList>
            <person name="Speth D.R."/>
            <person name="In T Zandt M."/>
            <person name="Guerrero Cruz S."/>
            <person name="Jetten M.S."/>
            <person name="Dutilh B.E."/>
        </authorList>
    </citation>
    <scope>NUCLEOTIDE SEQUENCE [LARGE SCALE GENOMIC DNA]</scope>
    <source>
        <strain evidence="8">OLB21</strain>
    </source>
</reference>
<dbReference type="STRING" id="1617427.UZ20_WS6002000981"/>
<evidence type="ECO:0000256" key="1">
    <source>
        <dbReference type="ARBA" id="ARBA00022670"/>
    </source>
</evidence>
<comment type="cofactor">
    <cofactor evidence="6">
        <name>Zn(2+)</name>
        <dbReference type="ChEBI" id="CHEBI:29105"/>
    </cofactor>
    <text evidence="6">Binds 1 zinc ion.</text>
</comment>
<dbReference type="Pfam" id="PF01432">
    <property type="entry name" value="Peptidase_M3"/>
    <property type="match status" value="1"/>
</dbReference>
<dbReference type="AlphaFoldDB" id="A0A136KF77"/>
<sequence>MKDSLLWDLSDIATNETFPQLIADTKKRIDKIVTWRKHLSPQMEKKQFVKMLNEIEYLKSVIACIYDYPALKELTDRTDIKAREMKATALDIVIAAEESVRFIDHWLQGKDVVGPEKLNDEQAEVLFSIVPEHKHLLWRSRELALHTLSDVEERIILQKDLQLSEPLLDLRRIIESEQQYKIKLDGEKKTKVIRTQAELSKLTTDANPKNRESAYRVLFKEYEKNLDKYFIIYQAIAKDWSSVANLRGYNEPISMRNRANDLPDELIDLLYSVCSENLGIFHNFFELKANLLKIPKLRRFDLYAPLKDSDKTKYSFAEALDLVIDTFEGFDKDFADKAKRVVAEGHIDSHPSPKKAPGAFCATIHPKITPYVFLNFTGKTRDVFTLAHELGHAVHSLYSSVNPYSGQNPTLPLAETASTFAELLLFDRMMQLVDTETQQKLLMERLADSYATIMRQINFSMFEKEAFALFAKGTNPEDVSSRYYQNLLAHFGDSVDVDQIFSYEWAYIPHFVNSPFYVYAYAFGELLALSLFAMYKDSGEVAVNKLKKILTFGRTAYPIEMLQELDISLQDRDFWMHGFSVINNWQKNVQNIFSHERI</sequence>
<dbReference type="PANTHER" id="PTHR11804:SF5">
    <property type="entry name" value="OLIGOENDOPEPTIDASE F"/>
    <property type="match status" value="1"/>
</dbReference>
<dbReference type="InterPro" id="IPR042088">
    <property type="entry name" value="OligoPept_F_C"/>
</dbReference>
<protein>
    <submittedName>
        <fullName evidence="8">Oligoendopeptidase F, plasmid</fullName>
        <ecNumber evidence="8">3.4.24.-</ecNumber>
    </submittedName>
</protein>
<evidence type="ECO:0000256" key="4">
    <source>
        <dbReference type="ARBA" id="ARBA00022833"/>
    </source>
</evidence>
<gene>
    <name evidence="8" type="primary">pepF1</name>
    <name evidence="8" type="ORF">UZ20_WS6002000981</name>
</gene>
<organism evidence="8 9">
    <name type="scientific">candidate division WS6 bacterium OLB21</name>
    <dbReference type="NCBI Taxonomy" id="1617427"/>
    <lineage>
        <taxon>Bacteria</taxon>
        <taxon>Candidatus Dojkabacteria</taxon>
    </lineage>
</organism>
<dbReference type="PANTHER" id="PTHR11804">
    <property type="entry name" value="PROTEASE M3 THIMET OLIGOPEPTIDASE-RELATED"/>
    <property type="match status" value="1"/>
</dbReference>
<keyword evidence="3 6" id="KW-0378">Hydrolase</keyword>
<evidence type="ECO:0000313" key="8">
    <source>
        <dbReference type="EMBL" id="KXK08071.1"/>
    </source>
</evidence>
<evidence type="ECO:0000256" key="5">
    <source>
        <dbReference type="ARBA" id="ARBA00023049"/>
    </source>
</evidence>
<evidence type="ECO:0000256" key="6">
    <source>
        <dbReference type="RuleBase" id="RU003435"/>
    </source>
</evidence>
<dbReference type="EMBL" id="JYPD01000026">
    <property type="protein sequence ID" value="KXK08071.1"/>
    <property type="molecule type" value="Genomic_DNA"/>
</dbReference>
<comment type="caution">
    <text evidence="8">The sequence shown here is derived from an EMBL/GenBank/DDBJ whole genome shotgun (WGS) entry which is preliminary data.</text>
</comment>
<feature type="domain" description="Peptidase M3A/M3B catalytic" evidence="7">
    <location>
        <begin position="203"/>
        <end position="577"/>
    </location>
</feature>
<evidence type="ECO:0000256" key="3">
    <source>
        <dbReference type="ARBA" id="ARBA00022801"/>
    </source>
</evidence>
<evidence type="ECO:0000256" key="2">
    <source>
        <dbReference type="ARBA" id="ARBA00022723"/>
    </source>
</evidence>
<dbReference type="Gene3D" id="1.10.1370.20">
    <property type="entry name" value="Oligoendopeptidase f, C-terminal domain"/>
    <property type="match status" value="1"/>
</dbReference>
<name>A0A136KF77_9BACT</name>
<dbReference type="CDD" id="cd09610">
    <property type="entry name" value="M3B_PepF"/>
    <property type="match status" value="1"/>
</dbReference>
<keyword evidence="5 6" id="KW-0482">Metalloprotease</keyword>
<dbReference type="GO" id="GO:0046872">
    <property type="term" value="F:metal ion binding"/>
    <property type="evidence" value="ECO:0007669"/>
    <property type="project" value="UniProtKB-UniRule"/>
</dbReference>
<dbReference type="GO" id="GO:0006518">
    <property type="term" value="P:peptide metabolic process"/>
    <property type="evidence" value="ECO:0007669"/>
    <property type="project" value="TreeGrafter"/>
</dbReference>
<evidence type="ECO:0000259" key="7">
    <source>
        <dbReference type="Pfam" id="PF01432"/>
    </source>
</evidence>
<keyword evidence="4 6" id="KW-0862">Zinc</keyword>
<dbReference type="GO" id="GO:0006508">
    <property type="term" value="P:proteolysis"/>
    <property type="evidence" value="ECO:0007669"/>
    <property type="project" value="UniProtKB-KW"/>
</dbReference>
<dbReference type="InterPro" id="IPR045090">
    <property type="entry name" value="Pept_M3A_M3B"/>
</dbReference>
<comment type="similarity">
    <text evidence="6">Belongs to the peptidase M3 family.</text>
</comment>
<dbReference type="Proteomes" id="UP000070449">
    <property type="component" value="Unassembled WGS sequence"/>
</dbReference>
<dbReference type="Gene3D" id="1.20.140.70">
    <property type="entry name" value="Oligopeptidase f, N-terminal domain"/>
    <property type="match status" value="1"/>
</dbReference>
<keyword evidence="2 6" id="KW-0479">Metal-binding</keyword>
<dbReference type="InterPro" id="IPR001567">
    <property type="entry name" value="Pept_M3A_M3B_dom"/>
</dbReference>
<dbReference type="SUPFAM" id="SSF55486">
    <property type="entry name" value="Metalloproteases ('zincins'), catalytic domain"/>
    <property type="match status" value="1"/>
</dbReference>
<dbReference type="EC" id="3.4.24.-" evidence="8"/>
<dbReference type="PATRIC" id="fig|1617427.3.peg.1025"/>
<keyword evidence="1 6" id="KW-0645">Protease</keyword>
<accession>A0A136KF77</accession>
<proteinExistence type="inferred from homology"/>